<keyword evidence="4" id="KW-1133">Transmembrane helix</keyword>
<keyword evidence="5" id="KW-0732">Signal</keyword>
<dbReference type="PANTHER" id="PTHR43547">
    <property type="entry name" value="TWO-COMPONENT HISTIDINE KINASE"/>
    <property type="match status" value="1"/>
</dbReference>
<dbReference type="EMBL" id="SDHW01000001">
    <property type="protein sequence ID" value="RXK62031.1"/>
    <property type="molecule type" value="Genomic_DNA"/>
</dbReference>
<organism evidence="7 8">
    <name type="scientific">Lacibacter luteus</name>
    <dbReference type="NCBI Taxonomy" id="2508719"/>
    <lineage>
        <taxon>Bacteria</taxon>
        <taxon>Pseudomonadati</taxon>
        <taxon>Bacteroidota</taxon>
        <taxon>Chitinophagia</taxon>
        <taxon>Chitinophagales</taxon>
        <taxon>Chitinophagaceae</taxon>
        <taxon>Lacibacter</taxon>
    </lineage>
</organism>
<evidence type="ECO:0000256" key="2">
    <source>
        <dbReference type="ARBA" id="ARBA00012438"/>
    </source>
</evidence>
<dbReference type="AlphaFoldDB" id="A0A4Q1CMW0"/>
<comment type="catalytic activity">
    <reaction evidence="1">
        <text>ATP + protein L-histidine = ADP + protein N-phospho-L-histidine.</text>
        <dbReference type="EC" id="2.7.13.3"/>
    </reaction>
</comment>
<evidence type="ECO:0000256" key="5">
    <source>
        <dbReference type="SAM" id="SignalP"/>
    </source>
</evidence>
<dbReference type="Pfam" id="PF00512">
    <property type="entry name" value="HisKA"/>
    <property type="match status" value="1"/>
</dbReference>
<sequence>MKQTTYKRLAFFLHLLLCICASHSNAQSYTFRHYQVENGLSHNMVACSVQDTTGFLWFGTKDGLNRFDGYHFKHYDIANNGNRITPSIINCLEVDKQNTLWIGTQRGIYSFNRQEEKLIPFIDTLDAIISINFDKKNNLWFIAAGVLHKYNLQTKKLFRFSEPEYFLASSVCITPEGELWVSSLNGYLHQYNYANNSFTSFNMFAHSPPPASTWIPKIYYNGRNGIYVGTSIQGLKEFDIATLTYKDILTYNPDRTAVFVRDIEQYSTDEFWIATESGIFILNTKTNEYINLKKRFLDVYSLSDNAVYSLCKDREGGIWAGTYFGGINYYSKQNTLFQKFFPDNSATAVSGNVVREICEDNKGFLWLGTEDAGLNKFNPATGVITQFKPTGKSTDIAYSNIHGLLLNGNELWIGTFDHGLDIMDLRTEKIIKRYSYGTGKHELKSNFVVSMLKSKKDVIYIGSSNSLYKYNPQIKAFDLLDDVPSNIFISCLLEGSDNTIWVGTHNHGVFYFNPYTGARGQILNKPGSNISLMNNIVNALTEDRQHNIWISTDGGGIAMLNKEKTKLTSYTTADGLPSNFIFKALEDNDGNMWITTTRGLVQLISASKKITVYTKDNGLLNDQFNYNSGYKDSNGIMYFGSVKGMIRFHPDDFENASKIGPVYITGFQVQNEEQQIGVKNSFLKQSILYTKEIVLPHDRSSFSIDFTSLSYTSPEMTEYSYFMKGADENWTTIKPNRKVYFSNLSPGSYIFQVKASVNGMWTTDVKELKIKILPPFWATNLAYAVYSILALLLFYYLFRIYHIYNESKKRKEIYEAKIDFFTNVAHEIKTPLTLIKGPVENLMEKVDEIPVIKDDLFMMNRNTNRLVALITQILDFRKTETNSFRLDFSKVNITELLKDTFADFSAVAKKRNLDYSIELPDSDAYLYADEEALNKIFSNLVDNAVKYASQKVQIRLLPQENNKTDLTVEIENDGLAIPDDMKEKIFEPFVRLKETQKRQGTGIGLALAKSLTELHKGKLFLRISPEEHNVFVVNLPLENTAN</sequence>
<dbReference type="GO" id="GO:0000155">
    <property type="term" value="F:phosphorelay sensor kinase activity"/>
    <property type="evidence" value="ECO:0007669"/>
    <property type="project" value="InterPro"/>
</dbReference>
<comment type="caution">
    <text evidence="7">The sequence shown here is derived from an EMBL/GenBank/DDBJ whole genome shotgun (WGS) entry which is preliminary data.</text>
</comment>
<dbReference type="Pfam" id="PF07495">
    <property type="entry name" value="Y_Y_Y"/>
    <property type="match status" value="1"/>
</dbReference>
<dbReference type="InterPro" id="IPR015943">
    <property type="entry name" value="WD40/YVTN_repeat-like_dom_sf"/>
</dbReference>
<dbReference type="FunFam" id="2.60.40.10:FF:000791">
    <property type="entry name" value="Two-component system sensor histidine kinase/response regulator"/>
    <property type="match status" value="1"/>
</dbReference>
<dbReference type="SMART" id="SM00387">
    <property type="entry name" value="HATPase_c"/>
    <property type="match status" value="1"/>
</dbReference>
<feature type="transmembrane region" description="Helical" evidence="4">
    <location>
        <begin position="781"/>
        <end position="801"/>
    </location>
</feature>
<dbReference type="Gene3D" id="2.130.10.10">
    <property type="entry name" value="YVTN repeat-like/Quinoprotein amine dehydrogenase"/>
    <property type="match status" value="2"/>
</dbReference>
<dbReference type="InterPro" id="IPR036890">
    <property type="entry name" value="HATPase_C_sf"/>
</dbReference>
<keyword evidence="8" id="KW-1185">Reference proteome</keyword>
<dbReference type="Pfam" id="PF07494">
    <property type="entry name" value="Reg_prop"/>
    <property type="match status" value="5"/>
</dbReference>
<dbReference type="InterPro" id="IPR004358">
    <property type="entry name" value="Sig_transdc_His_kin-like_C"/>
</dbReference>
<dbReference type="InterPro" id="IPR013783">
    <property type="entry name" value="Ig-like_fold"/>
</dbReference>
<protein>
    <recommendedName>
        <fullName evidence="2">histidine kinase</fullName>
        <ecNumber evidence="2">2.7.13.3</ecNumber>
    </recommendedName>
</protein>
<evidence type="ECO:0000313" key="8">
    <source>
        <dbReference type="Proteomes" id="UP000290204"/>
    </source>
</evidence>
<keyword evidence="7" id="KW-0808">Transferase</keyword>
<keyword evidence="3" id="KW-0597">Phosphoprotein</keyword>
<reference evidence="7 8" key="1">
    <citation type="submission" date="2019-01" db="EMBL/GenBank/DDBJ databases">
        <title>Lacibacter sp. strain TTM-7.</title>
        <authorList>
            <person name="Chen W.-M."/>
        </authorList>
    </citation>
    <scope>NUCLEOTIDE SEQUENCE [LARGE SCALE GENOMIC DNA]</scope>
    <source>
        <strain evidence="7 8">TTM-7</strain>
    </source>
</reference>
<feature type="domain" description="Histidine kinase" evidence="6">
    <location>
        <begin position="823"/>
        <end position="1039"/>
    </location>
</feature>
<dbReference type="SUPFAM" id="SSF47384">
    <property type="entry name" value="Homodimeric domain of signal transducing histidine kinase"/>
    <property type="match status" value="1"/>
</dbReference>
<proteinExistence type="predicted"/>
<dbReference type="PRINTS" id="PR00344">
    <property type="entry name" value="BCTRLSENSOR"/>
</dbReference>
<evidence type="ECO:0000313" key="7">
    <source>
        <dbReference type="EMBL" id="RXK62031.1"/>
    </source>
</evidence>
<dbReference type="FunFam" id="1.10.287.130:FF:000045">
    <property type="entry name" value="Two-component system sensor histidine kinase/response regulator"/>
    <property type="match status" value="1"/>
</dbReference>
<dbReference type="Gene3D" id="1.10.287.130">
    <property type="match status" value="1"/>
</dbReference>
<dbReference type="SUPFAM" id="SSF63829">
    <property type="entry name" value="Calcium-dependent phosphotriesterase"/>
    <property type="match status" value="3"/>
</dbReference>
<gene>
    <name evidence="7" type="ORF">ESA94_03170</name>
</gene>
<dbReference type="InterPro" id="IPR005467">
    <property type="entry name" value="His_kinase_dom"/>
</dbReference>
<dbReference type="InterPro" id="IPR011123">
    <property type="entry name" value="Y_Y_Y"/>
</dbReference>
<dbReference type="PANTHER" id="PTHR43547:SF2">
    <property type="entry name" value="HYBRID SIGNAL TRANSDUCTION HISTIDINE KINASE C"/>
    <property type="match status" value="1"/>
</dbReference>
<dbReference type="Gene3D" id="3.30.565.10">
    <property type="entry name" value="Histidine kinase-like ATPase, C-terminal domain"/>
    <property type="match status" value="1"/>
</dbReference>
<keyword evidence="7" id="KW-0418">Kinase</keyword>
<dbReference type="RefSeq" id="WP_129129403.1">
    <property type="nucleotide sequence ID" value="NZ_SDHW01000001.1"/>
</dbReference>
<keyword evidence="4" id="KW-0812">Transmembrane</keyword>
<evidence type="ECO:0000256" key="1">
    <source>
        <dbReference type="ARBA" id="ARBA00000085"/>
    </source>
</evidence>
<accession>A0A4Q1CMW0</accession>
<evidence type="ECO:0000256" key="4">
    <source>
        <dbReference type="SAM" id="Phobius"/>
    </source>
</evidence>
<feature type="chain" id="PRO_5020802244" description="histidine kinase" evidence="5">
    <location>
        <begin position="27"/>
        <end position="1042"/>
    </location>
</feature>
<dbReference type="CDD" id="cd00082">
    <property type="entry name" value="HisKA"/>
    <property type="match status" value="1"/>
</dbReference>
<dbReference type="InterPro" id="IPR003661">
    <property type="entry name" value="HisK_dim/P_dom"/>
</dbReference>
<evidence type="ECO:0000259" key="6">
    <source>
        <dbReference type="PROSITE" id="PS50109"/>
    </source>
</evidence>
<evidence type="ECO:0000256" key="3">
    <source>
        <dbReference type="ARBA" id="ARBA00022553"/>
    </source>
</evidence>
<dbReference type="InterPro" id="IPR011110">
    <property type="entry name" value="Reg_prop"/>
</dbReference>
<name>A0A4Q1CMW0_9BACT</name>
<dbReference type="PROSITE" id="PS50109">
    <property type="entry name" value="HIS_KIN"/>
    <property type="match status" value="1"/>
</dbReference>
<dbReference type="Gene3D" id="2.60.40.10">
    <property type="entry name" value="Immunoglobulins"/>
    <property type="match status" value="1"/>
</dbReference>
<dbReference type="InterPro" id="IPR003594">
    <property type="entry name" value="HATPase_dom"/>
</dbReference>
<dbReference type="InterPro" id="IPR036097">
    <property type="entry name" value="HisK_dim/P_sf"/>
</dbReference>
<dbReference type="SUPFAM" id="SSF55874">
    <property type="entry name" value="ATPase domain of HSP90 chaperone/DNA topoisomerase II/histidine kinase"/>
    <property type="match status" value="1"/>
</dbReference>
<dbReference type="SMART" id="SM00388">
    <property type="entry name" value="HisKA"/>
    <property type="match status" value="1"/>
</dbReference>
<dbReference type="EC" id="2.7.13.3" evidence="2"/>
<feature type="signal peptide" evidence="5">
    <location>
        <begin position="1"/>
        <end position="26"/>
    </location>
</feature>
<dbReference type="Pfam" id="PF02518">
    <property type="entry name" value="HATPase_c"/>
    <property type="match status" value="1"/>
</dbReference>
<dbReference type="OrthoDB" id="9809670at2"/>
<keyword evidence="4" id="KW-0472">Membrane</keyword>
<dbReference type="Proteomes" id="UP000290204">
    <property type="component" value="Unassembled WGS sequence"/>
</dbReference>